<evidence type="ECO:0000256" key="4">
    <source>
        <dbReference type="ARBA" id="ARBA00023242"/>
    </source>
</evidence>
<evidence type="ECO:0000256" key="2">
    <source>
        <dbReference type="ARBA" id="ARBA00010427"/>
    </source>
</evidence>
<dbReference type="EMBL" id="JALJOT010000006">
    <property type="protein sequence ID" value="KAK9909493.1"/>
    <property type="molecule type" value="Genomic_DNA"/>
</dbReference>
<proteinExistence type="inferred from homology"/>
<evidence type="ECO:0008006" key="10">
    <source>
        <dbReference type="Google" id="ProtNLM"/>
    </source>
</evidence>
<evidence type="ECO:0000256" key="5">
    <source>
        <dbReference type="SAM" id="MobiDB-lite"/>
    </source>
</evidence>
<dbReference type="Pfam" id="PF16050">
    <property type="entry name" value="CDC73_N"/>
    <property type="match status" value="1"/>
</dbReference>
<keyword evidence="4" id="KW-0539">Nucleus</keyword>
<dbReference type="Pfam" id="PF05179">
    <property type="entry name" value="CDC73_C"/>
    <property type="match status" value="1"/>
</dbReference>
<dbReference type="InterPro" id="IPR038103">
    <property type="entry name" value="CDC73_C_sf"/>
</dbReference>
<feature type="domain" description="Cell division control protein 73 C-terminal" evidence="6">
    <location>
        <begin position="297"/>
        <end position="452"/>
    </location>
</feature>
<evidence type="ECO:0000313" key="9">
    <source>
        <dbReference type="Proteomes" id="UP001491310"/>
    </source>
</evidence>
<dbReference type="Gene3D" id="3.40.50.11990">
    <property type="entry name" value="RNA polymerase II accessory factor, Cdc73 C-terminal domain"/>
    <property type="match status" value="1"/>
</dbReference>
<keyword evidence="3" id="KW-0804">Transcription</keyword>
<name>A0ABR2YRK2_9CHLO</name>
<dbReference type="PANTHER" id="PTHR12466:SF8">
    <property type="entry name" value="PARAFIBROMIN"/>
    <property type="match status" value="1"/>
</dbReference>
<keyword evidence="9" id="KW-1185">Reference proteome</keyword>
<evidence type="ECO:0000259" key="7">
    <source>
        <dbReference type="Pfam" id="PF16050"/>
    </source>
</evidence>
<feature type="compositionally biased region" description="Basic residues" evidence="5">
    <location>
        <begin position="257"/>
        <end position="272"/>
    </location>
</feature>
<feature type="compositionally biased region" description="Pro residues" evidence="5">
    <location>
        <begin position="234"/>
        <end position="254"/>
    </location>
</feature>
<evidence type="ECO:0000259" key="6">
    <source>
        <dbReference type="Pfam" id="PF05179"/>
    </source>
</evidence>
<feature type="domain" description="Paf1 complex subunit Cdc73 N-terminal" evidence="7">
    <location>
        <begin position="2"/>
        <end position="126"/>
    </location>
</feature>
<evidence type="ECO:0000313" key="8">
    <source>
        <dbReference type="EMBL" id="KAK9909493.1"/>
    </source>
</evidence>
<comment type="subcellular location">
    <subcellularLocation>
        <location evidence="1">Nucleus</location>
    </subcellularLocation>
</comment>
<sequence length="462" mass="51211">MDPLTVLRDFVIEKRLDQISESADGSRIQFGDRYSFPKDVATAYKSQMGRGDLYPLSSLVFFMKNIRKGADLIRSANQAGVKPVTFIDRKDLEAYLTGEKENSDYIQQPTDDIIIPTTAGEPADDKGAKALADLLGRERSLRDRNTQLLVPGKSFASVLTILAAVQKRQQDREASRSSSSAKKPRKDVIPVMPSRRFDRPAGEGLAAMGIDDFKGQQIDAYGARKSSGQTASAQPPPPPLPPPLPAEDAPPLPQPSGHHRSRHPSSHEKHRPSSSGRPSASSHRSQEKDKHSMEGAMPIIIVPAAATATINMLNAKLFLEQGTYRFPQQVADEGGTKRNSETFQRTIGRSKPVRYLITNKAPGIQDHDWKRVVAVFVSGAAWQFKDWPFKGLKEGNLADSLSRMLGVYVGLKGEVMPENVKKWNVLKVEIPKDNRHRDRPIVQDIYAALDKFLAARQCILKY</sequence>
<evidence type="ECO:0000256" key="3">
    <source>
        <dbReference type="ARBA" id="ARBA00023163"/>
    </source>
</evidence>
<comment type="similarity">
    <text evidence="2">Belongs to the CDC73 family.</text>
</comment>
<dbReference type="Proteomes" id="UP001491310">
    <property type="component" value="Unassembled WGS sequence"/>
</dbReference>
<comment type="caution">
    <text evidence="8">The sequence shown here is derived from an EMBL/GenBank/DDBJ whole genome shotgun (WGS) entry which is preliminary data.</text>
</comment>
<feature type="compositionally biased region" description="Low complexity" evidence="5">
    <location>
        <begin position="273"/>
        <end position="283"/>
    </location>
</feature>
<dbReference type="InterPro" id="IPR007852">
    <property type="entry name" value="Cdc73/Parafibromin"/>
</dbReference>
<feature type="region of interest" description="Disordered" evidence="5">
    <location>
        <begin position="222"/>
        <end position="292"/>
    </location>
</feature>
<dbReference type="InterPro" id="IPR032041">
    <property type="entry name" value="Cdc73_N"/>
</dbReference>
<evidence type="ECO:0000256" key="1">
    <source>
        <dbReference type="ARBA" id="ARBA00004123"/>
    </source>
</evidence>
<accession>A0ABR2YRK2</accession>
<dbReference type="PANTHER" id="PTHR12466">
    <property type="entry name" value="CDC73 DOMAIN PROTEIN"/>
    <property type="match status" value="1"/>
</dbReference>
<gene>
    <name evidence="8" type="ORF">WJX75_003134</name>
</gene>
<dbReference type="InterPro" id="IPR031336">
    <property type="entry name" value="CDC73_C"/>
</dbReference>
<reference evidence="8 9" key="1">
    <citation type="journal article" date="2024" name="Nat. Commun.">
        <title>Phylogenomics reveals the evolutionary origins of lichenization in chlorophyte algae.</title>
        <authorList>
            <person name="Puginier C."/>
            <person name="Libourel C."/>
            <person name="Otte J."/>
            <person name="Skaloud P."/>
            <person name="Haon M."/>
            <person name="Grisel S."/>
            <person name="Petersen M."/>
            <person name="Berrin J.G."/>
            <person name="Delaux P.M."/>
            <person name="Dal Grande F."/>
            <person name="Keller J."/>
        </authorList>
    </citation>
    <scope>NUCLEOTIDE SEQUENCE [LARGE SCALE GENOMIC DNA]</scope>
    <source>
        <strain evidence="8 9">SAG 216-7</strain>
    </source>
</reference>
<organism evidence="8 9">
    <name type="scientific">Coccomyxa subellipsoidea</name>
    <dbReference type="NCBI Taxonomy" id="248742"/>
    <lineage>
        <taxon>Eukaryota</taxon>
        <taxon>Viridiplantae</taxon>
        <taxon>Chlorophyta</taxon>
        <taxon>core chlorophytes</taxon>
        <taxon>Trebouxiophyceae</taxon>
        <taxon>Trebouxiophyceae incertae sedis</taxon>
        <taxon>Coccomyxaceae</taxon>
        <taxon>Coccomyxa</taxon>
    </lineage>
</organism>
<feature type="region of interest" description="Disordered" evidence="5">
    <location>
        <begin position="168"/>
        <end position="201"/>
    </location>
</feature>
<protein>
    <recommendedName>
        <fullName evidence="10">CDC73-domain-containing protein</fullName>
    </recommendedName>
</protein>